<organism evidence="1 2">
    <name type="scientific">Collybia nuda</name>
    <dbReference type="NCBI Taxonomy" id="64659"/>
    <lineage>
        <taxon>Eukaryota</taxon>
        <taxon>Fungi</taxon>
        <taxon>Dikarya</taxon>
        <taxon>Basidiomycota</taxon>
        <taxon>Agaricomycotina</taxon>
        <taxon>Agaricomycetes</taxon>
        <taxon>Agaricomycetidae</taxon>
        <taxon>Agaricales</taxon>
        <taxon>Tricholomatineae</taxon>
        <taxon>Clitocybaceae</taxon>
        <taxon>Collybia</taxon>
    </lineage>
</organism>
<comment type="caution">
    <text evidence="1">The sequence shown here is derived from an EMBL/GenBank/DDBJ whole genome shotgun (WGS) entry which is preliminary data.</text>
</comment>
<protein>
    <submittedName>
        <fullName evidence="1">Uncharacterized protein</fullName>
    </submittedName>
</protein>
<accession>A0A9P6CD50</accession>
<dbReference type="AlphaFoldDB" id="A0A9P6CD50"/>
<sequence length="187" mass="20489">MIRGAFVAIYLDELRSTGGTKTLTPAVTVLIWLENTLMTSTIFTSAVSQTLEASSKVDFSKMTSQTVSYISNPQTGSGLWIYGVHWSGLGLQFTPHKIYHPISNTFEEPPFASDHIAVRELLDKYQSSTLRKAVKGTPRFLIEAKVALATGSGARQVVAFLKAYLPMGILANFTIKADRQTVMVKLA</sequence>
<reference evidence="1" key="1">
    <citation type="submission" date="2020-11" db="EMBL/GenBank/DDBJ databases">
        <authorList>
            <consortium name="DOE Joint Genome Institute"/>
            <person name="Ahrendt S."/>
            <person name="Riley R."/>
            <person name="Andreopoulos W."/>
            <person name="Labutti K."/>
            <person name="Pangilinan J."/>
            <person name="Ruiz-Duenas F.J."/>
            <person name="Barrasa J.M."/>
            <person name="Sanchez-Garcia M."/>
            <person name="Camarero S."/>
            <person name="Miyauchi S."/>
            <person name="Serrano A."/>
            <person name="Linde D."/>
            <person name="Babiker R."/>
            <person name="Drula E."/>
            <person name="Ayuso-Fernandez I."/>
            <person name="Pacheco R."/>
            <person name="Padilla G."/>
            <person name="Ferreira P."/>
            <person name="Barriuso J."/>
            <person name="Kellner H."/>
            <person name="Castanera R."/>
            <person name="Alfaro M."/>
            <person name="Ramirez L."/>
            <person name="Pisabarro A.G."/>
            <person name="Kuo A."/>
            <person name="Tritt A."/>
            <person name="Lipzen A."/>
            <person name="He G."/>
            <person name="Yan M."/>
            <person name="Ng V."/>
            <person name="Cullen D."/>
            <person name="Martin F."/>
            <person name="Rosso M.-N."/>
            <person name="Henrissat B."/>
            <person name="Hibbett D."/>
            <person name="Martinez A.T."/>
            <person name="Grigoriev I.V."/>
        </authorList>
    </citation>
    <scope>NUCLEOTIDE SEQUENCE</scope>
    <source>
        <strain evidence="1">CBS 247.69</strain>
    </source>
</reference>
<evidence type="ECO:0000313" key="1">
    <source>
        <dbReference type="EMBL" id="KAF9456653.1"/>
    </source>
</evidence>
<proteinExistence type="predicted"/>
<keyword evidence="2" id="KW-1185">Reference proteome</keyword>
<evidence type="ECO:0000313" key="2">
    <source>
        <dbReference type="Proteomes" id="UP000807353"/>
    </source>
</evidence>
<dbReference type="Proteomes" id="UP000807353">
    <property type="component" value="Unassembled WGS sequence"/>
</dbReference>
<gene>
    <name evidence="1" type="ORF">BDZ94DRAFT_1326848</name>
</gene>
<dbReference type="EMBL" id="MU150411">
    <property type="protein sequence ID" value="KAF9456653.1"/>
    <property type="molecule type" value="Genomic_DNA"/>
</dbReference>
<name>A0A9P6CD50_9AGAR</name>